<evidence type="ECO:0000313" key="3">
    <source>
        <dbReference type="Proteomes" id="UP000001057"/>
    </source>
</evidence>
<sequence length="138" mass="15631">MCDTGECRPCRLEDRLTDRAMGTTREYIAFVKLPTVEQNMANRKIHGLSLISSTNSKVKRQTPPPGSLSSKENIAARKKRESANRKANRELRDGRLYSLGCPEHGTPSGYKHWYCRCIPCTNAHTKDHNASYHRSKLA</sequence>
<organism evidence="2 3">
    <name type="scientific">Rhodococcus phage ReqiPoco6</name>
    <dbReference type="NCBI Taxonomy" id="691964"/>
    <lineage>
        <taxon>Viruses</taxon>
        <taxon>Duplodnaviria</taxon>
        <taxon>Heunggongvirae</taxon>
        <taxon>Uroviricota</taxon>
        <taxon>Caudoviricetes</taxon>
        <taxon>Pepyhexavirus</taxon>
        <taxon>Pepyhexavirus poco6</taxon>
    </lineage>
</organism>
<keyword evidence="3" id="KW-1185">Reference proteome</keyword>
<dbReference type="Proteomes" id="UP000001057">
    <property type="component" value="Segment"/>
</dbReference>
<evidence type="ECO:0000256" key="1">
    <source>
        <dbReference type="SAM" id="MobiDB-lite"/>
    </source>
</evidence>
<accession>D4P7S8</accession>
<reference evidence="2 3" key="1">
    <citation type="journal article" date="2011" name="Appl. Environ. Microbiol.">
        <title>Genomic and functional analyses of Rhodococcus equi phages ReqiPepy6, ReqiPoco6, ReqiPine5, and ReqiDocB7.</title>
        <authorList>
            <person name="Summer E.J."/>
            <person name="Liu M."/>
            <person name="Gill J.J."/>
            <person name="Grant M."/>
            <person name="Chan-Cortes T.N."/>
            <person name="Ferguson L."/>
            <person name="Janes C."/>
            <person name="Lange K."/>
            <person name="Bertoli M."/>
            <person name="Moore C."/>
            <person name="Orchard R.C."/>
            <person name="Cohen N."/>
            <person name="Young R."/>
        </authorList>
    </citation>
    <scope>NUCLEOTIDE SEQUENCE [LARGE SCALE GENOMIC DNA]</scope>
</reference>
<dbReference type="EMBL" id="GU580942">
    <property type="protein sequence ID" value="ADD81058.1"/>
    <property type="molecule type" value="Genomic_DNA"/>
</dbReference>
<dbReference type="OrthoDB" id="32306at10239"/>
<proteinExistence type="predicted"/>
<feature type="region of interest" description="Disordered" evidence="1">
    <location>
        <begin position="52"/>
        <end position="89"/>
    </location>
</feature>
<name>D4P7S8_9CAUD</name>
<gene>
    <name evidence="2" type="ORF">Poco6gene060</name>
</gene>
<dbReference type="GeneID" id="18559770"/>
<protein>
    <submittedName>
        <fullName evidence="2">Gp060</fullName>
    </submittedName>
</protein>
<evidence type="ECO:0000313" key="2">
    <source>
        <dbReference type="EMBL" id="ADD81058.1"/>
    </source>
</evidence>
<dbReference type="RefSeq" id="YP_009012641.1">
    <property type="nucleotide sequence ID" value="NC_023694.1"/>
</dbReference>
<dbReference type="KEGG" id="vg:18559770"/>